<dbReference type="EMBL" id="CP025583">
    <property type="protein sequence ID" value="AUM75728.1"/>
    <property type="molecule type" value="Genomic_DNA"/>
</dbReference>
<reference evidence="10" key="1">
    <citation type="submission" date="2017-12" db="EMBL/GenBank/DDBJ databases">
        <title>Genomic analysis of Paracoccus sp. CBA4604.</title>
        <authorList>
            <person name="Roh S.W."/>
            <person name="Kim J.Y."/>
            <person name="Kim J.S."/>
        </authorList>
    </citation>
    <scope>NUCLEOTIDE SEQUENCE [LARGE SCALE GENOMIC DNA]</scope>
    <source>
        <strain evidence="10">CBA4604</strain>
    </source>
</reference>
<dbReference type="Pfam" id="PF00111">
    <property type="entry name" value="Fer2"/>
    <property type="match status" value="1"/>
</dbReference>
<dbReference type="GO" id="GO:0016491">
    <property type="term" value="F:oxidoreductase activity"/>
    <property type="evidence" value="ECO:0007669"/>
    <property type="project" value="UniProtKB-KW"/>
</dbReference>
<dbReference type="CDD" id="cd00207">
    <property type="entry name" value="fer2"/>
    <property type="match status" value="1"/>
</dbReference>
<dbReference type="InterPro" id="IPR001433">
    <property type="entry name" value="OxRdtase_FAD/NAD-bd"/>
</dbReference>
<keyword evidence="6" id="KW-0411">Iron-sulfur</keyword>
<dbReference type="OrthoDB" id="9792185at2"/>
<evidence type="ECO:0000256" key="2">
    <source>
        <dbReference type="ARBA" id="ARBA00022714"/>
    </source>
</evidence>
<dbReference type="Gene3D" id="3.10.20.30">
    <property type="match status" value="1"/>
</dbReference>
<dbReference type="InterPro" id="IPR039261">
    <property type="entry name" value="FNR_nucleotide-bd"/>
</dbReference>
<evidence type="ECO:0000313" key="9">
    <source>
        <dbReference type="EMBL" id="AUM75728.1"/>
    </source>
</evidence>
<dbReference type="KEGG" id="paru:CYR75_14080"/>
<dbReference type="SUPFAM" id="SSF63380">
    <property type="entry name" value="Riboflavin synthase domain-like"/>
    <property type="match status" value="1"/>
</dbReference>
<evidence type="ECO:0000313" key="10">
    <source>
        <dbReference type="Proteomes" id="UP000234882"/>
    </source>
</evidence>
<dbReference type="PROSITE" id="PS51085">
    <property type="entry name" value="2FE2S_FER_2"/>
    <property type="match status" value="1"/>
</dbReference>
<sequence>MAGDLIREIELAPAPGTTLPAFEPGAHIEIALPGGTRNAYSLIDFSGACSAPTSYLLGVRREQDGKGGSRFMHELAEGDHITATGPKNHFPLQSGTDPVLMLAGGIGITPLISMATALARQNREFRLHYASRSAAAAAFADRLAVHGDRLALHHDDAQGAPLPVADLVAAAAPDAHVYVCGPRPMIEAVRDAMRQQGRDDSQFHAELFENASHAEGDQPFEVEIASTGQVVTIPADHTIIEALEAAGIDLVYDCQRGDCGICQTDVLDGIPDHRDVVLSDAERASGKVMQICVSRALTPRLKLDL</sequence>
<dbReference type="GO" id="GO:0046872">
    <property type="term" value="F:metal ion binding"/>
    <property type="evidence" value="ECO:0007669"/>
    <property type="project" value="UniProtKB-KW"/>
</dbReference>
<dbReference type="AlphaFoldDB" id="A0A2K9MJC8"/>
<dbReference type="SUPFAM" id="SSF52343">
    <property type="entry name" value="Ferredoxin reductase-like, C-terminal NADP-linked domain"/>
    <property type="match status" value="1"/>
</dbReference>
<evidence type="ECO:0000256" key="6">
    <source>
        <dbReference type="ARBA" id="ARBA00023014"/>
    </source>
</evidence>
<dbReference type="Gene3D" id="3.40.50.80">
    <property type="entry name" value="Nucleotide-binding domain of ferredoxin-NADP reductase (FNR) module"/>
    <property type="match status" value="1"/>
</dbReference>
<gene>
    <name evidence="9" type="ORF">CYR75_14080</name>
</gene>
<keyword evidence="5" id="KW-0408">Iron</keyword>
<accession>A0A2K9MJC8</accession>
<proteinExistence type="predicted"/>
<evidence type="ECO:0000256" key="5">
    <source>
        <dbReference type="ARBA" id="ARBA00023004"/>
    </source>
</evidence>
<dbReference type="Gene3D" id="2.40.30.10">
    <property type="entry name" value="Translation factors"/>
    <property type="match status" value="1"/>
</dbReference>
<dbReference type="GO" id="GO:0051537">
    <property type="term" value="F:2 iron, 2 sulfur cluster binding"/>
    <property type="evidence" value="ECO:0007669"/>
    <property type="project" value="UniProtKB-KW"/>
</dbReference>
<dbReference type="PANTHER" id="PTHR47354:SF1">
    <property type="entry name" value="CARNITINE MONOOXYGENASE REDUCTASE SUBUNIT"/>
    <property type="match status" value="1"/>
</dbReference>
<dbReference type="PRINTS" id="PR00409">
    <property type="entry name" value="PHDIOXRDTASE"/>
</dbReference>
<dbReference type="InterPro" id="IPR036010">
    <property type="entry name" value="2Fe-2S_ferredoxin-like_sf"/>
</dbReference>
<evidence type="ECO:0000256" key="3">
    <source>
        <dbReference type="ARBA" id="ARBA00022723"/>
    </source>
</evidence>
<dbReference type="CDD" id="cd06185">
    <property type="entry name" value="PDR_like"/>
    <property type="match status" value="1"/>
</dbReference>
<evidence type="ECO:0000256" key="4">
    <source>
        <dbReference type="ARBA" id="ARBA00023002"/>
    </source>
</evidence>
<name>A0A2K9MJC8_9RHOB</name>
<dbReference type="PANTHER" id="PTHR47354">
    <property type="entry name" value="NADH OXIDOREDUCTASE HCR"/>
    <property type="match status" value="1"/>
</dbReference>
<evidence type="ECO:0000259" key="8">
    <source>
        <dbReference type="PROSITE" id="PS51384"/>
    </source>
</evidence>
<dbReference type="InterPro" id="IPR050415">
    <property type="entry name" value="MRET"/>
</dbReference>
<dbReference type="InterPro" id="IPR001041">
    <property type="entry name" value="2Fe-2S_ferredoxin-type"/>
</dbReference>
<dbReference type="Pfam" id="PF00175">
    <property type="entry name" value="NAD_binding_1"/>
    <property type="match status" value="1"/>
</dbReference>
<evidence type="ECO:0000256" key="1">
    <source>
        <dbReference type="ARBA" id="ARBA00022630"/>
    </source>
</evidence>
<dbReference type="InterPro" id="IPR017927">
    <property type="entry name" value="FAD-bd_FR_type"/>
</dbReference>
<feature type="domain" description="2Fe-2S ferredoxin-type" evidence="7">
    <location>
        <begin position="220"/>
        <end position="305"/>
    </location>
</feature>
<dbReference type="SUPFAM" id="SSF54292">
    <property type="entry name" value="2Fe-2S ferredoxin-like"/>
    <property type="match status" value="1"/>
</dbReference>
<dbReference type="InterPro" id="IPR006058">
    <property type="entry name" value="2Fe2S_fd_BS"/>
</dbReference>
<evidence type="ECO:0000259" key="7">
    <source>
        <dbReference type="PROSITE" id="PS51085"/>
    </source>
</evidence>
<keyword evidence="1" id="KW-0285">Flavoprotein</keyword>
<dbReference type="InterPro" id="IPR017938">
    <property type="entry name" value="Riboflavin_synthase-like_b-brl"/>
</dbReference>
<keyword evidence="4" id="KW-0560">Oxidoreductase</keyword>
<dbReference type="Proteomes" id="UP000234882">
    <property type="component" value="Chromosome"/>
</dbReference>
<protein>
    <submittedName>
        <fullName evidence="9">Oxidoreductase</fullName>
    </submittedName>
</protein>
<feature type="domain" description="FAD-binding FR-type" evidence="8">
    <location>
        <begin position="1"/>
        <end position="93"/>
    </location>
</feature>
<keyword evidence="3" id="KW-0479">Metal-binding</keyword>
<dbReference type="InterPro" id="IPR012675">
    <property type="entry name" value="Beta-grasp_dom_sf"/>
</dbReference>
<dbReference type="PROSITE" id="PS51384">
    <property type="entry name" value="FAD_FR"/>
    <property type="match status" value="1"/>
</dbReference>
<organism evidence="9 10">
    <name type="scientific">Paracoccus jeotgali</name>
    <dbReference type="NCBI Taxonomy" id="2065379"/>
    <lineage>
        <taxon>Bacteria</taxon>
        <taxon>Pseudomonadati</taxon>
        <taxon>Pseudomonadota</taxon>
        <taxon>Alphaproteobacteria</taxon>
        <taxon>Rhodobacterales</taxon>
        <taxon>Paracoccaceae</taxon>
        <taxon>Paracoccus</taxon>
    </lineage>
</organism>
<keyword evidence="10" id="KW-1185">Reference proteome</keyword>
<dbReference type="PROSITE" id="PS00197">
    <property type="entry name" value="2FE2S_FER_1"/>
    <property type="match status" value="1"/>
</dbReference>
<keyword evidence="2" id="KW-0001">2Fe-2S</keyword>